<organism evidence="1 2">
    <name type="scientific">Peptacetobacter hominis</name>
    <dbReference type="NCBI Taxonomy" id="2743610"/>
    <lineage>
        <taxon>Bacteria</taxon>
        <taxon>Bacillati</taxon>
        <taxon>Bacillota</taxon>
        <taxon>Clostridia</taxon>
        <taxon>Peptostreptococcales</taxon>
        <taxon>Peptostreptococcaceae</taxon>
        <taxon>Peptacetobacter</taxon>
    </lineage>
</organism>
<dbReference type="Proteomes" id="UP000317863">
    <property type="component" value="Unassembled WGS sequence"/>
</dbReference>
<reference evidence="1 2" key="1">
    <citation type="submission" date="2019-02" db="EMBL/GenBank/DDBJ databases">
        <title>Peptostreptococcaceae bacterium ZHW00191 nov., a new bacterium isolated from the human gut.</title>
        <authorList>
            <person name="Zhou H.-W."/>
            <person name="Chen X.-J."/>
        </authorList>
    </citation>
    <scope>NUCLEOTIDE SEQUENCE [LARGE SCALE GENOMIC DNA]</scope>
    <source>
        <strain evidence="1 2">ZHW00191</strain>
    </source>
</reference>
<evidence type="ECO:0000313" key="1">
    <source>
        <dbReference type="EMBL" id="TQQ84804.1"/>
    </source>
</evidence>
<comment type="caution">
    <text evidence="1">The sequence shown here is derived from an EMBL/GenBank/DDBJ whole genome shotgun (WGS) entry which is preliminary data.</text>
</comment>
<dbReference type="RefSeq" id="WP_142535859.1">
    <property type="nucleotide sequence ID" value="NZ_SGJB01000007.1"/>
</dbReference>
<accession>A0A544QVU6</accession>
<keyword evidence="2" id="KW-1185">Reference proteome</keyword>
<name>A0A544QVU6_9FIRM</name>
<protein>
    <submittedName>
        <fullName evidence="1">Uncharacterized protein</fullName>
    </submittedName>
</protein>
<sequence length="171" mass="20466">MKLLKDGSNEIIKSVEEKFAVNNVYVSEKEVYALFEEMVKILNELDWVETDVERINNIIKLYFEVAYLFGNNFIHIMKKIIYLYYRIRKEFDYSVSDSRIDEILFDVFISYISRYIFTHVDTGELTFEMAVYVCYGLNSDENMELIIDKVKTKLILEGGNIRNEEYFIDFR</sequence>
<dbReference type="AlphaFoldDB" id="A0A544QVU6"/>
<proteinExistence type="predicted"/>
<gene>
    <name evidence="1" type="ORF">EXD82_05215</name>
</gene>
<evidence type="ECO:0000313" key="2">
    <source>
        <dbReference type="Proteomes" id="UP000317863"/>
    </source>
</evidence>
<dbReference type="EMBL" id="SGJB01000007">
    <property type="protein sequence ID" value="TQQ84804.1"/>
    <property type="molecule type" value="Genomic_DNA"/>
</dbReference>